<dbReference type="Proteomes" id="UP000032564">
    <property type="component" value="Unassembled WGS sequence"/>
</dbReference>
<dbReference type="Gene3D" id="3.40.190.290">
    <property type="match status" value="1"/>
</dbReference>
<dbReference type="EMBL" id="JWIT01000020">
    <property type="protein sequence ID" value="KJF71202.1"/>
    <property type="molecule type" value="Genomic_DNA"/>
</dbReference>
<keyword evidence="7" id="KW-1185">Reference proteome</keyword>
<dbReference type="InterPro" id="IPR036390">
    <property type="entry name" value="WH_DNA-bd_sf"/>
</dbReference>
<sequence>MRTNLDEIFAFIAVVDAGSFSGGGQAIGLTRSAVGKAVTRLETRLGVRLLYRSTRKLSVTDDGRVFYEHCSRVVSLLEETEASVGQKSAIPTGLLRLTVPEGFGRTHVLPLLHRYMKEWPDLQVDVNFSDRIANMVEDGLDLAVRIGTSGTDTRLISRVVAEHKSIICASPAYLDRRGRAELPDDLASHDCLSFKSGSRKQPWRLREIDGTWSTVGGGGRLRLDSGEAIRDAAIAGMGVAYLPSFLVNDAVADRRLEPVLTAFETQTIPIIVVYPSKRYLSAKVRRFIDLMAEEWAYTRIALCDVGD</sequence>
<dbReference type="Gene3D" id="1.10.10.10">
    <property type="entry name" value="Winged helix-like DNA-binding domain superfamily/Winged helix DNA-binding domain"/>
    <property type="match status" value="1"/>
</dbReference>
<keyword evidence="2" id="KW-0805">Transcription regulation</keyword>
<keyword evidence="3" id="KW-0238">DNA-binding</keyword>
<evidence type="ECO:0000256" key="2">
    <source>
        <dbReference type="ARBA" id="ARBA00023015"/>
    </source>
</evidence>
<evidence type="ECO:0000256" key="1">
    <source>
        <dbReference type="ARBA" id="ARBA00009437"/>
    </source>
</evidence>
<dbReference type="InterPro" id="IPR005119">
    <property type="entry name" value="LysR_subst-bd"/>
</dbReference>
<evidence type="ECO:0000313" key="6">
    <source>
        <dbReference type="EMBL" id="KJF71202.1"/>
    </source>
</evidence>
<dbReference type="PROSITE" id="PS50931">
    <property type="entry name" value="HTH_LYSR"/>
    <property type="match status" value="1"/>
</dbReference>
<dbReference type="Pfam" id="PF00126">
    <property type="entry name" value="HTH_1"/>
    <property type="match status" value="1"/>
</dbReference>
<proteinExistence type="inferred from homology"/>
<dbReference type="CDD" id="cd08422">
    <property type="entry name" value="PBP2_CrgA_like"/>
    <property type="match status" value="1"/>
</dbReference>
<organism evidence="6 7">
    <name type="scientific">Agrobacterium arsenijevicii</name>
    <dbReference type="NCBI Taxonomy" id="1585697"/>
    <lineage>
        <taxon>Bacteria</taxon>
        <taxon>Pseudomonadati</taxon>
        <taxon>Pseudomonadota</taxon>
        <taxon>Alphaproteobacteria</taxon>
        <taxon>Hyphomicrobiales</taxon>
        <taxon>Rhizobiaceae</taxon>
        <taxon>Rhizobium/Agrobacterium group</taxon>
        <taxon>Agrobacterium</taxon>
    </lineage>
</organism>
<evidence type="ECO:0000256" key="3">
    <source>
        <dbReference type="ARBA" id="ARBA00023125"/>
    </source>
</evidence>
<dbReference type="RefSeq" id="WP_045022769.1">
    <property type="nucleotide sequence ID" value="NZ_CP166105.1"/>
</dbReference>
<dbReference type="InterPro" id="IPR036388">
    <property type="entry name" value="WH-like_DNA-bd_sf"/>
</dbReference>
<feature type="domain" description="HTH lysR-type" evidence="5">
    <location>
        <begin position="3"/>
        <end position="60"/>
    </location>
</feature>
<dbReference type="SUPFAM" id="SSF53850">
    <property type="entry name" value="Periplasmic binding protein-like II"/>
    <property type="match status" value="1"/>
</dbReference>
<name>A0ABR5D2C3_9HYPH</name>
<accession>A0ABR5D2C3</accession>
<dbReference type="PANTHER" id="PTHR30537">
    <property type="entry name" value="HTH-TYPE TRANSCRIPTIONAL REGULATOR"/>
    <property type="match status" value="1"/>
</dbReference>
<evidence type="ECO:0000259" key="5">
    <source>
        <dbReference type="PROSITE" id="PS50931"/>
    </source>
</evidence>
<reference evidence="6 7" key="1">
    <citation type="submission" date="2014-12" db="EMBL/GenBank/DDBJ databases">
        <authorList>
            <person name="Kuzmanovic N."/>
            <person name="Pulawska J."/>
            <person name="Obradovic A."/>
        </authorList>
    </citation>
    <scope>NUCLEOTIDE SEQUENCE [LARGE SCALE GENOMIC DNA]</scope>
    <source>
        <strain evidence="6 7">KFB 330</strain>
    </source>
</reference>
<dbReference type="SUPFAM" id="SSF46785">
    <property type="entry name" value="Winged helix' DNA-binding domain"/>
    <property type="match status" value="1"/>
</dbReference>
<comment type="caution">
    <text evidence="6">The sequence shown here is derived from an EMBL/GenBank/DDBJ whole genome shotgun (WGS) entry which is preliminary data.</text>
</comment>
<keyword evidence="4" id="KW-0804">Transcription</keyword>
<protein>
    <submittedName>
        <fullName evidence="6">LysR family transcriptional regulator</fullName>
    </submittedName>
</protein>
<dbReference type="InterPro" id="IPR000847">
    <property type="entry name" value="LysR_HTH_N"/>
</dbReference>
<dbReference type="Pfam" id="PF03466">
    <property type="entry name" value="LysR_substrate"/>
    <property type="match status" value="1"/>
</dbReference>
<comment type="similarity">
    <text evidence="1">Belongs to the LysR transcriptional regulatory family.</text>
</comment>
<gene>
    <name evidence="6" type="ORF">RP75_22460</name>
</gene>
<evidence type="ECO:0000313" key="7">
    <source>
        <dbReference type="Proteomes" id="UP000032564"/>
    </source>
</evidence>
<dbReference type="PANTHER" id="PTHR30537:SF5">
    <property type="entry name" value="HTH-TYPE TRANSCRIPTIONAL ACTIVATOR TTDR-RELATED"/>
    <property type="match status" value="1"/>
</dbReference>
<evidence type="ECO:0000256" key="4">
    <source>
        <dbReference type="ARBA" id="ARBA00023163"/>
    </source>
</evidence>
<dbReference type="InterPro" id="IPR058163">
    <property type="entry name" value="LysR-type_TF_proteobact-type"/>
</dbReference>